<evidence type="ECO:0000256" key="2">
    <source>
        <dbReference type="ARBA" id="ARBA00022448"/>
    </source>
</evidence>
<proteinExistence type="inferred from homology"/>
<evidence type="ECO:0000259" key="9">
    <source>
        <dbReference type="PROSITE" id="PS50928"/>
    </source>
</evidence>
<keyword evidence="6 8" id="KW-1133">Transmembrane helix</keyword>
<accession>A0A927E4E0</accession>
<feature type="transmembrane region" description="Helical" evidence="8">
    <location>
        <begin position="440"/>
        <end position="465"/>
    </location>
</feature>
<feature type="domain" description="ABC transmembrane type-1" evidence="9">
    <location>
        <begin position="71"/>
        <end position="254"/>
    </location>
</feature>
<feature type="transmembrane region" description="Helical" evidence="8">
    <location>
        <begin position="71"/>
        <end position="95"/>
    </location>
</feature>
<dbReference type="RefSeq" id="WP_133561622.1">
    <property type="nucleotide sequence ID" value="NZ_JACXWY010000001.1"/>
</dbReference>
<keyword evidence="3" id="KW-1003">Cell membrane</keyword>
<dbReference type="Pfam" id="PF00528">
    <property type="entry name" value="BPD_transp_1"/>
    <property type="match status" value="2"/>
</dbReference>
<organism evidence="10 11">
    <name type="scientific">Bosea spartocytisi</name>
    <dbReference type="NCBI Taxonomy" id="2773451"/>
    <lineage>
        <taxon>Bacteria</taxon>
        <taxon>Pseudomonadati</taxon>
        <taxon>Pseudomonadota</taxon>
        <taxon>Alphaproteobacteria</taxon>
        <taxon>Hyphomicrobiales</taxon>
        <taxon>Boseaceae</taxon>
        <taxon>Bosea</taxon>
    </lineage>
</organism>
<feature type="transmembrane region" description="Helical" evidence="8">
    <location>
        <begin position="234"/>
        <end position="257"/>
    </location>
</feature>
<evidence type="ECO:0000313" key="10">
    <source>
        <dbReference type="EMBL" id="MBD3844149.1"/>
    </source>
</evidence>
<evidence type="ECO:0000256" key="6">
    <source>
        <dbReference type="ARBA" id="ARBA00022989"/>
    </source>
</evidence>
<feature type="transmembrane region" description="Helical" evidence="8">
    <location>
        <begin position="371"/>
        <end position="390"/>
    </location>
</feature>
<feature type="transmembrane region" description="Helical" evidence="8">
    <location>
        <begin position="107"/>
        <end position="127"/>
    </location>
</feature>
<dbReference type="GO" id="GO:0005886">
    <property type="term" value="C:plasma membrane"/>
    <property type="evidence" value="ECO:0007669"/>
    <property type="project" value="UniProtKB-SubCell"/>
</dbReference>
<name>A0A927E4E0_9HYPH</name>
<dbReference type="Gene3D" id="1.10.3720.10">
    <property type="entry name" value="MetI-like"/>
    <property type="match status" value="2"/>
</dbReference>
<feature type="transmembrane region" description="Helical" evidence="8">
    <location>
        <begin position="133"/>
        <end position="153"/>
    </location>
</feature>
<dbReference type="PROSITE" id="PS50928">
    <property type="entry name" value="ABC_TM1"/>
    <property type="match status" value="2"/>
</dbReference>
<reference evidence="10" key="1">
    <citation type="submission" date="2020-09" db="EMBL/GenBank/DDBJ databases">
        <title>Bosea spartocytisi sp. nov. a root nodule endophyte of Spartocytisus supranubius in the high mountain ecosystem fo the Teide National Park (Canary Islands, Spain).</title>
        <authorList>
            <person name="Pulido-Suarez L."/>
            <person name="Peix A."/>
            <person name="Igual J.M."/>
            <person name="Socas-Perez N."/>
            <person name="Velazquez E."/>
            <person name="Flores-Felix J.D."/>
            <person name="Leon-Barrios M."/>
        </authorList>
    </citation>
    <scope>NUCLEOTIDE SEQUENCE</scope>
    <source>
        <strain evidence="10">SSUT16</strain>
    </source>
</reference>
<comment type="similarity">
    <text evidence="8">Belongs to the binding-protein-dependent transport system permease family.</text>
</comment>
<keyword evidence="4" id="KW-0997">Cell inner membrane</keyword>
<evidence type="ECO:0000256" key="5">
    <source>
        <dbReference type="ARBA" id="ARBA00022692"/>
    </source>
</evidence>
<evidence type="ECO:0000313" key="11">
    <source>
        <dbReference type="Proteomes" id="UP000619295"/>
    </source>
</evidence>
<sequence>MTVSLSIAMPALPDLPLRRQRNLASRAMLLLAGGVSLCALLPLGFIAWIAIETGWQTAFSLIWRPRVGELLVNTLLLELCTLPPAILLAVALAWLTERSDMPGAKFLSWLAVAPLAVPAFVQSYAWVSLLPRFHGLPAAVLVSVLAYLPFLYLPVAAQIRRLDPELEHVAASLGQTPPRVFLRVVLPQLRLAICGGSLLVGLHLLAEYGLYAMIRFDTFTTAIIDQFQSSYNGPAANMLAGVLVLSCFGLIALEWLLRGSARYARLGSGAPRPAPRQRLGNWRLPALALPLAFAVLSLGVPALTLTHWLLASGDDVWRQGALAASLAETLGYAAAGALATAAVALPMAWLSVRAPGRATRFLESCHSYLGALPGVVIALALVTVTVRVALPLYQTVATVVFAYVLMFLPRALVGLRAGIAQVPVELERAAAALGRSPARALLAVTLPLAAPGVAAAMALVAMGVATELTATLLLAPNGTRTLATEFWALTSELDYAKAAPYAVLMILLSLPMTALLHAQARRSLGA</sequence>
<feature type="transmembrane region" description="Helical" evidence="8">
    <location>
        <begin position="189"/>
        <end position="214"/>
    </location>
</feature>
<dbReference type="PANTHER" id="PTHR43357">
    <property type="entry name" value="INNER MEMBRANE ABC TRANSPORTER PERMEASE PROTEIN YDCV"/>
    <property type="match status" value="1"/>
</dbReference>
<dbReference type="Proteomes" id="UP000619295">
    <property type="component" value="Unassembled WGS sequence"/>
</dbReference>
<keyword evidence="11" id="KW-1185">Reference proteome</keyword>
<gene>
    <name evidence="10" type="ORF">IED13_00455</name>
</gene>
<feature type="transmembrane region" description="Helical" evidence="8">
    <location>
        <begin position="27"/>
        <end position="51"/>
    </location>
</feature>
<dbReference type="InterPro" id="IPR035906">
    <property type="entry name" value="MetI-like_sf"/>
</dbReference>
<dbReference type="CDD" id="cd06261">
    <property type="entry name" value="TM_PBP2"/>
    <property type="match status" value="2"/>
</dbReference>
<feature type="transmembrane region" description="Helical" evidence="8">
    <location>
        <begin position="396"/>
        <end position="419"/>
    </location>
</feature>
<keyword evidence="2 8" id="KW-0813">Transport</keyword>
<comment type="caution">
    <text evidence="10">The sequence shown here is derived from an EMBL/GenBank/DDBJ whole genome shotgun (WGS) entry which is preliminary data.</text>
</comment>
<evidence type="ECO:0000256" key="7">
    <source>
        <dbReference type="ARBA" id="ARBA00023136"/>
    </source>
</evidence>
<keyword evidence="5 8" id="KW-0812">Transmembrane</keyword>
<evidence type="ECO:0000256" key="1">
    <source>
        <dbReference type="ARBA" id="ARBA00004429"/>
    </source>
</evidence>
<dbReference type="EMBL" id="JACXWY010000001">
    <property type="protein sequence ID" value="MBD3844149.1"/>
    <property type="molecule type" value="Genomic_DNA"/>
</dbReference>
<feature type="transmembrane region" description="Helical" evidence="8">
    <location>
        <begin position="330"/>
        <end position="350"/>
    </location>
</feature>
<dbReference type="SUPFAM" id="SSF161098">
    <property type="entry name" value="MetI-like"/>
    <property type="match status" value="2"/>
</dbReference>
<feature type="transmembrane region" description="Helical" evidence="8">
    <location>
        <begin position="286"/>
        <end position="310"/>
    </location>
</feature>
<dbReference type="GO" id="GO:0055085">
    <property type="term" value="P:transmembrane transport"/>
    <property type="evidence" value="ECO:0007669"/>
    <property type="project" value="InterPro"/>
</dbReference>
<feature type="domain" description="ABC transmembrane type-1" evidence="9">
    <location>
        <begin position="326"/>
        <end position="516"/>
    </location>
</feature>
<keyword evidence="7 8" id="KW-0472">Membrane</keyword>
<dbReference type="InterPro" id="IPR000515">
    <property type="entry name" value="MetI-like"/>
</dbReference>
<evidence type="ECO:0000256" key="3">
    <source>
        <dbReference type="ARBA" id="ARBA00022475"/>
    </source>
</evidence>
<dbReference type="AlphaFoldDB" id="A0A927E4E0"/>
<dbReference type="PANTHER" id="PTHR43357:SF3">
    <property type="entry name" value="FE(3+)-TRANSPORT SYSTEM PERMEASE PROTEIN FBPB 2"/>
    <property type="match status" value="1"/>
</dbReference>
<comment type="subcellular location">
    <subcellularLocation>
        <location evidence="1">Cell inner membrane</location>
        <topology evidence="1">Multi-pass membrane protein</topology>
    </subcellularLocation>
    <subcellularLocation>
        <location evidence="8">Cell membrane</location>
        <topology evidence="8">Multi-pass membrane protein</topology>
    </subcellularLocation>
</comment>
<protein>
    <submittedName>
        <fullName evidence="10">Iron ABC transporter permease</fullName>
    </submittedName>
</protein>
<evidence type="ECO:0000256" key="8">
    <source>
        <dbReference type="RuleBase" id="RU363032"/>
    </source>
</evidence>
<feature type="transmembrane region" description="Helical" evidence="8">
    <location>
        <begin position="498"/>
        <end position="518"/>
    </location>
</feature>
<evidence type="ECO:0000256" key="4">
    <source>
        <dbReference type="ARBA" id="ARBA00022519"/>
    </source>
</evidence>